<evidence type="ECO:0000313" key="6">
    <source>
        <dbReference type="EMBL" id="NED98880.1"/>
    </source>
</evidence>
<comment type="similarity">
    <text evidence="3">Belongs to the DapA family.</text>
</comment>
<protein>
    <submittedName>
        <fullName evidence="6">N-acetylneuraminate lyase</fullName>
    </submittedName>
</protein>
<evidence type="ECO:0000256" key="2">
    <source>
        <dbReference type="ARBA" id="ARBA00023270"/>
    </source>
</evidence>
<feature type="binding site" evidence="5">
    <location>
        <position position="48"/>
    </location>
    <ligand>
        <name>pyruvate</name>
        <dbReference type="ChEBI" id="CHEBI:15361"/>
    </ligand>
</feature>
<dbReference type="AlphaFoldDB" id="A0A6L9S270"/>
<dbReference type="InterPro" id="IPR013785">
    <property type="entry name" value="Aldolase_TIM"/>
</dbReference>
<dbReference type="PANTHER" id="PTHR42849:SF1">
    <property type="entry name" value="N-ACETYLNEURAMINATE LYASE"/>
    <property type="match status" value="1"/>
</dbReference>
<sequence>MTIDLHGIIPALVTPYGADGRIAEGVTRKLVDALLDQGINGVYLGGTTGEGPLQSPTERTSFTALVAETVAGRVPVIAHVGAPDTATCIALARDAASAGAVAVSAVGPFYYQHGPEQVRRHFLDIADASPVPFLPYHLPMAGGDDTTFRLFVDLAAHQNVAGFKYTSRDVYELQQLRALCGDDVAIFNGADEVCVHGLLAGASGAIGSTYNFMARQFVRIMEVLEAGDAQAAARLQAEANAVIHAGTRFDNVAFARAVLRAQGFEVGAPRRPIEQLRPDDDDVVARIVAETPFL</sequence>
<dbReference type="SMART" id="SM01130">
    <property type="entry name" value="DHDPS"/>
    <property type="match status" value="1"/>
</dbReference>
<dbReference type="PANTHER" id="PTHR42849">
    <property type="entry name" value="N-ACETYLNEURAMINATE LYASE"/>
    <property type="match status" value="1"/>
</dbReference>
<keyword evidence="7" id="KW-1185">Reference proteome</keyword>
<dbReference type="Pfam" id="PF00701">
    <property type="entry name" value="DHDPS"/>
    <property type="match status" value="1"/>
</dbReference>
<accession>A0A6L9S270</accession>
<evidence type="ECO:0000256" key="1">
    <source>
        <dbReference type="ARBA" id="ARBA00023239"/>
    </source>
</evidence>
<dbReference type="PRINTS" id="PR00146">
    <property type="entry name" value="DHPICSNTHASE"/>
</dbReference>
<feature type="binding site" evidence="5">
    <location>
        <position position="206"/>
    </location>
    <ligand>
        <name>pyruvate</name>
        <dbReference type="ChEBI" id="CHEBI:15361"/>
    </ligand>
</feature>
<evidence type="ECO:0000256" key="5">
    <source>
        <dbReference type="PIRSR" id="PIRSR001365-2"/>
    </source>
</evidence>
<gene>
    <name evidence="6" type="ORF">G1H10_01700</name>
</gene>
<feature type="active site" description="Proton donor/acceptor" evidence="4">
    <location>
        <position position="136"/>
    </location>
</feature>
<dbReference type="PROSITE" id="PS00665">
    <property type="entry name" value="DHDPS_1"/>
    <property type="match status" value="1"/>
</dbReference>
<evidence type="ECO:0000256" key="4">
    <source>
        <dbReference type="PIRSR" id="PIRSR001365-1"/>
    </source>
</evidence>
<dbReference type="GO" id="GO:0019262">
    <property type="term" value="P:N-acetylneuraminate catabolic process"/>
    <property type="evidence" value="ECO:0007669"/>
    <property type="project" value="TreeGrafter"/>
</dbReference>
<reference evidence="6 7" key="1">
    <citation type="submission" date="2020-02" db="EMBL/GenBank/DDBJ databases">
        <authorList>
            <person name="Li X.-J."/>
            <person name="Han X.-M."/>
        </authorList>
    </citation>
    <scope>NUCLEOTIDE SEQUENCE [LARGE SCALE GENOMIC DNA]</scope>
    <source>
        <strain evidence="6 7">CCTCC AB 2017055</strain>
    </source>
</reference>
<keyword evidence="2" id="KW-0704">Schiff base</keyword>
<feature type="active site" description="Schiff-base intermediate with substrate" evidence="4">
    <location>
        <position position="164"/>
    </location>
</feature>
<dbReference type="GO" id="GO:0005829">
    <property type="term" value="C:cytosol"/>
    <property type="evidence" value="ECO:0007669"/>
    <property type="project" value="TreeGrafter"/>
</dbReference>
<dbReference type="InterPro" id="IPR020624">
    <property type="entry name" value="Schiff_base-form_aldolases_CS"/>
</dbReference>
<evidence type="ECO:0000256" key="3">
    <source>
        <dbReference type="PIRNR" id="PIRNR001365"/>
    </source>
</evidence>
<dbReference type="SUPFAM" id="SSF51569">
    <property type="entry name" value="Aldolase"/>
    <property type="match status" value="1"/>
</dbReference>
<evidence type="ECO:0000313" key="7">
    <source>
        <dbReference type="Proteomes" id="UP000475214"/>
    </source>
</evidence>
<organism evidence="6 7">
    <name type="scientific">Phytoactinopolyspora halotolerans</name>
    <dbReference type="NCBI Taxonomy" id="1981512"/>
    <lineage>
        <taxon>Bacteria</taxon>
        <taxon>Bacillati</taxon>
        <taxon>Actinomycetota</taxon>
        <taxon>Actinomycetes</taxon>
        <taxon>Jiangellales</taxon>
        <taxon>Jiangellaceae</taxon>
        <taxon>Phytoactinopolyspora</taxon>
    </lineage>
</organism>
<keyword evidence="1 3" id="KW-0456">Lyase</keyword>
<proteinExistence type="inferred from homology"/>
<dbReference type="Proteomes" id="UP000475214">
    <property type="component" value="Unassembled WGS sequence"/>
</dbReference>
<dbReference type="GO" id="GO:0008747">
    <property type="term" value="F:N-acetylneuraminate lyase activity"/>
    <property type="evidence" value="ECO:0007669"/>
    <property type="project" value="TreeGrafter"/>
</dbReference>
<comment type="caution">
    <text evidence="6">The sequence shown here is derived from an EMBL/GenBank/DDBJ whole genome shotgun (WGS) entry which is preliminary data.</text>
</comment>
<name>A0A6L9S270_9ACTN</name>
<dbReference type="RefSeq" id="WP_163731704.1">
    <property type="nucleotide sequence ID" value="NZ_JAAGOA010000001.1"/>
</dbReference>
<dbReference type="InterPro" id="IPR002220">
    <property type="entry name" value="DapA-like"/>
</dbReference>
<dbReference type="Gene3D" id="3.20.20.70">
    <property type="entry name" value="Aldolase class I"/>
    <property type="match status" value="1"/>
</dbReference>
<dbReference type="EMBL" id="JAAGOA010000001">
    <property type="protein sequence ID" value="NED98880.1"/>
    <property type="molecule type" value="Genomic_DNA"/>
</dbReference>
<dbReference type="PIRSF" id="PIRSF001365">
    <property type="entry name" value="DHDPS"/>
    <property type="match status" value="1"/>
</dbReference>